<sequence length="484" mass="53579">MLAAIYCRISSDPEGTALGVQRQEEMCRALAARLGVVVATVFVDNDVSASSKSKKARPEYAAMLRRARLNEFGVILAYSNSRLTRRPQEYNDLIDVAMKHKVRISTVASGEFDLNTADGRAVARTIAAWDAAESDRLSERVKAAADQRAASGKFHGGPAPLGFRVRDKTLVVAPAEAKLIRFALARIMAGDSLGAIVKGWNSKLVPTRRRTRWSAMVLRHAVRNQALIGLNSAGVASWDPIVDLATFTGVAHVLNERGQHGVPHQRSSLGGGLTHCGRCGARLILSTSHANSVMVCVAGRTAHPLDGDDPRAGPTRLSCGKTMMRADRLEVYVFDAVLNMLPVSFMSSRSRRSETLNEIERLDSLMLDLESAQQPDWEAKGIGRAAADTRHLLDETREANAALTAVLERVQFHEIFAGGVDWRSWSIPRRAYFLRSIIDRIEIDPLPVGRKSPPHNPQMTRETWERVERDFWDEMAPQRIRIMY</sequence>
<evidence type="ECO:0000259" key="2">
    <source>
        <dbReference type="PROSITE" id="PS51737"/>
    </source>
</evidence>
<dbReference type="Gene3D" id="3.90.1750.20">
    <property type="entry name" value="Putative Large Serine Recombinase, Chain B, Domain 2"/>
    <property type="match status" value="1"/>
</dbReference>
<dbReference type="CDD" id="cd00338">
    <property type="entry name" value="Ser_Recombinase"/>
    <property type="match status" value="1"/>
</dbReference>
<gene>
    <name evidence="3" type="ORF">G3T36_17345</name>
</gene>
<dbReference type="InterPro" id="IPR038109">
    <property type="entry name" value="DNA_bind_recomb_sf"/>
</dbReference>
<feature type="domain" description="Resolvase/invertase-type recombinase catalytic" evidence="1">
    <location>
        <begin position="2"/>
        <end position="152"/>
    </location>
</feature>
<dbReference type="EMBL" id="JAAGWY010000004">
    <property type="protein sequence ID" value="NEN07625.1"/>
    <property type="molecule type" value="Genomic_DNA"/>
</dbReference>
<dbReference type="SMART" id="SM00857">
    <property type="entry name" value="Resolvase"/>
    <property type="match status" value="1"/>
</dbReference>
<evidence type="ECO:0000313" key="4">
    <source>
        <dbReference type="Proteomes" id="UP000474967"/>
    </source>
</evidence>
<dbReference type="SUPFAM" id="SSF53041">
    <property type="entry name" value="Resolvase-like"/>
    <property type="match status" value="1"/>
</dbReference>
<dbReference type="Pfam" id="PF07508">
    <property type="entry name" value="Recombinase"/>
    <property type="match status" value="1"/>
</dbReference>
<dbReference type="PANTHER" id="PTHR30461">
    <property type="entry name" value="DNA-INVERTASE FROM LAMBDOID PROPHAGE"/>
    <property type="match status" value="1"/>
</dbReference>
<dbReference type="PROSITE" id="PS51736">
    <property type="entry name" value="RECOMBINASES_3"/>
    <property type="match status" value="1"/>
</dbReference>
<dbReference type="Pfam" id="PF00239">
    <property type="entry name" value="Resolvase"/>
    <property type="match status" value="1"/>
</dbReference>
<keyword evidence="4" id="KW-1185">Reference proteome</keyword>
<proteinExistence type="predicted"/>
<dbReference type="PANTHER" id="PTHR30461:SF23">
    <property type="entry name" value="DNA RECOMBINASE-RELATED"/>
    <property type="match status" value="1"/>
</dbReference>
<organism evidence="3 4">
    <name type="scientific">Leifsonia tongyongensis</name>
    <dbReference type="NCBI Taxonomy" id="1268043"/>
    <lineage>
        <taxon>Bacteria</taxon>
        <taxon>Bacillati</taxon>
        <taxon>Actinomycetota</taxon>
        <taxon>Actinomycetes</taxon>
        <taxon>Micrococcales</taxon>
        <taxon>Microbacteriaceae</taxon>
        <taxon>Leifsonia</taxon>
    </lineage>
</organism>
<dbReference type="AlphaFoldDB" id="A0A6L9Y282"/>
<dbReference type="Gene3D" id="3.40.50.1390">
    <property type="entry name" value="Resolvase, N-terminal catalytic domain"/>
    <property type="match status" value="1"/>
</dbReference>
<dbReference type="RefSeq" id="WP_163291091.1">
    <property type="nucleotide sequence ID" value="NZ_JAAGWY010000004.1"/>
</dbReference>
<dbReference type="InterPro" id="IPR050639">
    <property type="entry name" value="SSR_resolvase"/>
</dbReference>
<accession>A0A6L9Y282</accession>
<comment type="caution">
    <text evidence="3">The sequence shown here is derived from an EMBL/GenBank/DDBJ whole genome shotgun (WGS) entry which is preliminary data.</text>
</comment>
<evidence type="ECO:0000313" key="3">
    <source>
        <dbReference type="EMBL" id="NEN07625.1"/>
    </source>
</evidence>
<dbReference type="Proteomes" id="UP000474967">
    <property type="component" value="Unassembled WGS sequence"/>
</dbReference>
<reference evidence="3 4" key="1">
    <citation type="journal article" date="2014" name="J. Microbiol.">
        <title>Diaminobutyricibacter tongyongensis gen. nov., sp. nov. and Homoserinibacter gongjuensis gen. nov., sp. nov. belong to the family Microbacteriaceae.</title>
        <authorList>
            <person name="Kim S.J."/>
            <person name="Ahn J.H."/>
            <person name="Weon H.Y."/>
            <person name="Hamada M."/>
            <person name="Suzuki K."/>
            <person name="Kwon S.W."/>
        </authorList>
    </citation>
    <scope>NUCLEOTIDE SEQUENCE [LARGE SCALE GENOMIC DNA]</scope>
    <source>
        <strain evidence="3 4">NBRC 108724</strain>
    </source>
</reference>
<dbReference type="GO" id="GO:0000150">
    <property type="term" value="F:DNA strand exchange activity"/>
    <property type="evidence" value="ECO:0007669"/>
    <property type="project" value="InterPro"/>
</dbReference>
<dbReference type="InterPro" id="IPR036162">
    <property type="entry name" value="Resolvase-like_N_sf"/>
</dbReference>
<protein>
    <submittedName>
        <fullName evidence="3">Recombinase family protein</fullName>
    </submittedName>
</protein>
<dbReference type="GO" id="GO:0003677">
    <property type="term" value="F:DNA binding"/>
    <property type="evidence" value="ECO:0007669"/>
    <property type="project" value="InterPro"/>
</dbReference>
<dbReference type="PROSITE" id="PS51737">
    <property type="entry name" value="RECOMBINASE_DNA_BIND"/>
    <property type="match status" value="1"/>
</dbReference>
<evidence type="ECO:0000259" key="1">
    <source>
        <dbReference type="PROSITE" id="PS51736"/>
    </source>
</evidence>
<dbReference type="InterPro" id="IPR006119">
    <property type="entry name" value="Resolv_N"/>
</dbReference>
<feature type="domain" description="Recombinase" evidence="2">
    <location>
        <begin position="160"/>
        <end position="260"/>
    </location>
</feature>
<name>A0A6L9Y282_9MICO</name>
<dbReference type="InterPro" id="IPR011109">
    <property type="entry name" value="DNA_bind_recombinase_dom"/>
</dbReference>